<evidence type="ECO:0000259" key="6">
    <source>
        <dbReference type="PROSITE" id="PS50937"/>
    </source>
</evidence>
<dbReference type="SMART" id="SM00422">
    <property type="entry name" value="HTH_MERR"/>
    <property type="match status" value="1"/>
</dbReference>
<dbReference type="Pfam" id="PF13411">
    <property type="entry name" value="MerR_1"/>
    <property type="match status" value="1"/>
</dbReference>
<dbReference type="InterPro" id="IPR000551">
    <property type="entry name" value="MerR-type_HTH_dom"/>
</dbReference>
<dbReference type="PROSITE" id="PS00552">
    <property type="entry name" value="HTH_MERR_1"/>
    <property type="match status" value="1"/>
</dbReference>
<keyword evidence="4" id="KW-0804">Transcription</keyword>
<evidence type="ECO:0000313" key="7">
    <source>
        <dbReference type="EMBL" id="SHH01422.1"/>
    </source>
</evidence>
<dbReference type="PANTHER" id="PTHR30204:SF69">
    <property type="entry name" value="MERR-FAMILY TRANSCRIPTIONAL REGULATOR"/>
    <property type="match status" value="1"/>
</dbReference>
<evidence type="ECO:0000256" key="5">
    <source>
        <dbReference type="SAM" id="Coils"/>
    </source>
</evidence>
<dbReference type="Gene3D" id="1.10.1660.10">
    <property type="match status" value="1"/>
</dbReference>
<evidence type="ECO:0000256" key="1">
    <source>
        <dbReference type="ARBA" id="ARBA00022491"/>
    </source>
</evidence>
<dbReference type="SUPFAM" id="SSF46955">
    <property type="entry name" value="Putative DNA-binding domain"/>
    <property type="match status" value="1"/>
</dbReference>
<dbReference type="InterPro" id="IPR009061">
    <property type="entry name" value="DNA-bd_dom_put_sf"/>
</dbReference>
<dbReference type="GO" id="GO:0003677">
    <property type="term" value="F:DNA binding"/>
    <property type="evidence" value="ECO:0007669"/>
    <property type="project" value="UniProtKB-KW"/>
</dbReference>
<dbReference type="RefSeq" id="WP_073183131.1">
    <property type="nucleotide sequence ID" value="NZ_FQXI01000001.1"/>
</dbReference>
<dbReference type="OrthoDB" id="9811174at2"/>
<accession>A0A1M5PI33</accession>
<dbReference type="Proteomes" id="UP000184032">
    <property type="component" value="Unassembled WGS sequence"/>
</dbReference>
<dbReference type="EMBL" id="FQXI01000001">
    <property type="protein sequence ID" value="SHH01422.1"/>
    <property type="molecule type" value="Genomic_DNA"/>
</dbReference>
<proteinExistence type="predicted"/>
<keyword evidence="1" id="KW-0678">Repressor</keyword>
<keyword evidence="2" id="KW-0805">Transcription regulation</keyword>
<dbReference type="AlphaFoldDB" id="A0A1M5PI33"/>
<gene>
    <name evidence="7" type="ORF">SAMN02745245_00337</name>
</gene>
<sequence>MVRQIGLVAKVLGVSASKLRYWDKKGLIRFKRNSENNYRTFSFQAMMDICDIIFYRDLSMSIDDIQKLSSKDESGLNNILKENRVSLQAQIEKLEKSVEKIDKRISAVESIEELKENFTIVKGKFSQINYFDFDNTAHVEIYLENPEETVVFLNCENPLDIKYGIFAESGDELRRADTEKKLYLQGLFWVSTSSKFSNLNEFIEEAKQRRFSPGNLVGEYLITTGGEVKKDYYIGKMELLKC</sequence>
<feature type="domain" description="HTH merR-type" evidence="6">
    <location>
        <begin position="1"/>
        <end position="71"/>
    </location>
</feature>
<evidence type="ECO:0000256" key="3">
    <source>
        <dbReference type="ARBA" id="ARBA00023125"/>
    </source>
</evidence>
<name>A0A1M5PI33_9FIRM</name>
<feature type="coiled-coil region" evidence="5">
    <location>
        <begin position="77"/>
        <end position="111"/>
    </location>
</feature>
<keyword evidence="3 7" id="KW-0238">DNA-binding</keyword>
<dbReference type="PROSITE" id="PS50937">
    <property type="entry name" value="HTH_MERR_2"/>
    <property type="match status" value="1"/>
</dbReference>
<dbReference type="STRING" id="1120995.SAMN02745245_00337"/>
<evidence type="ECO:0000313" key="8">
    <source>
        <dbReference type="Proteomes" id="UP000184032"/>
    </source>
</evidence>
<dbReference type="PANTHER" id="PTHR30204">
    <property type="entry name" value="REDOX-CYCLING DRUG-SENSING TRANSCRIPTIONAL ACTIVATOR SOXR"/>
    <property type="match status" value="1"/>
</dbReference>
<evidence type="ECO:0000256" key="2">
    <source>
        <dbReference type="ARBA" id="ARBA00023015"/>
    </source>
</evidence>
<reference evidence="7 8" key="1">
    <citation type="submission" date="2016-11" db="EMBL/GenBank/DDBJ databases">
        <authorList>
            <person name="Jaros S."/>
            <person name="Januszkiewicz K."/>
            <person name="Wedrychowicz H."/>
        </authorList>
    </citation>
    <scope>NUCLEOTIDE SEQUENCE [LARGE SCALE GENOMIC DNA]</scope>
    <source>
        <strain evidence="7 8">DSM 21120</strain>
    </source>
</reference>
<evidence type="ECO:0000256" key="4">
    <source>
        <dbReference type="ARBA" id="ARBA00023163"/>
    </source>
</evidence>
<dbReference type="GO" id="GO:0003700">
    <property type="term" value="F:DNA-binding transcription factor activity"/>
    <property type="evidence" value="ECO:0007669"/>
    <property type="project" value="InterPro"/>
</dbReference>
<organism evidence="7 8">
    <name type="scientific">Anaerosphaera aminiphila DSM 21120</name>
    <dbReference type="NCBI Taxonomy" id="1120995"/>
    <lineage>
        <taxon>Bacteria</taxon>
        <taxon>Bacillati</taxon>
        <taxon>Bacillota</taxon>
        <taxon>Tissierellia</taxon>
        <taxon>Tissierellales</taxon>
        <taxon>Peptoniphilaceae</taxon>
        <taxon>Anaerosphaera</taxon>
    </lineage>
</organism>
<dbReference type="InterPro" id="IPR047057">
    <property type="entry name" value="MerR_fam"/>
</dbReference>
<keyword evidence="5" id="KW-0175">Coiled coil</keyword>
<keyword evidence="8" id="KW-1185">Reference proteome</keyword>
<protein>
    <submittedName>
        <fullName evidence="7">DNA-binding transcriptional regulator, MerR family</fullName>
    </submittedName>
</protein>